<comment type="caution">
    <text evidence="1">The sequence shown here is derived from an EMBL/GenBank/DDBJ whole genome shotgun (WGS) entry which is preliminary data.</text>
</comment>
<proteinExistence type="predicted"/>
<gene>
    <name evidence="1" type="ORF">BJ138DRAFT_869595</name>
</gene>
<keyword evidence="2" id="KW-1185">Reference proteome</keyword>
<evidence type="ECO:0000313" key="1">
    <source>
        <dbReference type="EMBL" id="KAH7911791.1"/>
    </source>
</evidence>
<protein>
    <submittedName>
        <fullName evidence="1">Uncharacterized protein</fullName>
    </submittedName>
</protein>
<name>A0ACB8AFX2_9AGAM</name>
<accession>A0ACB8AFX2</accession>
<dbReference type="EMBL" id="MU267667">
    <property type="protein sequence ID" value="KAH7911791.1"/>
    <property type="molecule type" value="Genomic_DNA"/>
</dbReference>
<dbReference type="Proteomes" id="UP000790377">
    <property type="component" value="Unassembled WGS sequence"/>
</dbReference>
<organism evidence="1 2">
    <name type="scientific">Hygrophoropsis aurantiaca</name>
    <dbReference type="NCBI Taxonomy" id="72124"/>
    <lineage>
        <taxon>Eukaryota</taxon>
        <taxon>Fungi</taxon>
        <taxon>Dikarya</taxon>
        <taxon>Basidiomycota</taxon>
        <taxon>Agaricomycotina</taxon>
        <taxon>Agaricomycetes</taxon>
        <taxon>Agaricomycetidae</taxon>
        <taxon>Boletales</taxon>
        <taxon>Coniophorineae</taxon>
        <taxon>Hygrophoropsidaceae</taxon>
        <taxon>Hygrophoropsis</taxon>
    </lineage>
</organism>
<sequence>MPMKKVSKLQARASSTFDDDNDLLQSQKTTSSDEMTEHESVLLPHVHGQSNKSYCRAYAAAAKEMKVAWAKEMKEKKGKERKIIQRAEKELDKCIQTKQDEIESAIENIEKIYADFLLEYATVEDKQRKIAAEIIAKQKILIPLSVQCHQAIIALGNDTEDGQLNGMTQVRAACKDFADLAKALVKC</sequence>
<evidence type="ECO:0000313" key="2">
    <source>
        <dbReference type="Proteomes" id="UP000790377"/>
    </source>
</evidence>
<reference evidence="1" key="1">
    <citation type="journal article" date="2021" name="New Phytol.">
        <title>Evolutionary innovations through gain and loss of genes in the ectomycorrhizal Boletales.</title>
        <authorList>
            <person name="Wu G."/>
            <person name="Miyauchi S."/>
            <person name="Morin E."/>
            <person name="Kuo A."/>
            <person name="Drula E."/>
            <person name="Varga T."/>
            <person name="Kohler A."/>
            <person name="Feng B."/>
            <person name="Cao Y."/>
            <person name="Lipzen A."/>
            <person name="Daum C."/>
            <person name="Hundley H."/>
            <person name="Pangilinan J."/>
            <person name="Johnson J."/>
            <person name="Barry K."/>
            <person name="LaButti K."/>
            <person name="Ng V."/>
            <person name="Ahrendt S."/>
            <person name="Min B."/>
            <person name="Choi I.G."/>
            <person name="Park H."/>
            <person name="Plett J.M."/>
            <person name="Magnuson J."/>
            <person name="Spatafora J.W."/>
            <person name="Nagy L.G."/>
            <person name="Henrissat B."/>
            <person name="Grigoriev I.V."/>
            <person name="Yang Z.L."/>
            <person name="Xu J."/>
            <person name="Martin F.M."/>
        </authorList>
    </citation>
    <scope>NUCLEOTIDE SEQUENCE</scope>
    <source>
        <strain evidence="1">ATCC 28755</strain>
    </source>
</reference>